<organism evidence="21 22">
    <name type="scientific">Herbidospora galbida</name>
    <dbReference type="NCBI Taxonomy" id="2575442"/>
    <lineage>
        <taxon>Bacteria</taxon>
        <taxon>Bacillati</taxon>
        <taxon>Actinomycetota</taxon>
        <taxon>Actinomycetes</taxon>
        <taxon>Streptosporangiales</taxon>
        <taxon>Streptosporangiaceae</taxon>
        <taxon>Herbidospora</taxon>
    </lineage>
</organism>
<dbReference type="InterPro" id="IPR050482">
    <property type="entry name" value="Sensor_HK_TwoCompSys"/>
</dbReference>
<dbReference type="RefSeq" id="WP_137249523.1">
    <property type="nucleotide sequence ID" value="NZ_SZQA01000026.1"/>
</dbReference>
<evidence type="ECO:0000256" key="5">
    <source>
        <dbReference type="ARBA" id="ARBA00017322"/>
    </source>
</evidence>
<feature type="transmembrane region" description="Helical" evidence="19">
    <location>
        <begin position="145"/>
        <end position="163"/>
    </location>
</feature>
<dbReference type="Pfam" id="PF07730">
    <property type="entry name" value="HisKA_3"/>
    <property type="match status" value="1"/>
</dbReference>
<keyword evidence="7" id="KW-0963">Cytoplasm</keyword>
<keyword evidence="15" id="KW-0902">Two-component regulatory system</keyword>
<dbReference type="EMBL" id="SZQA01000026">
    <property type="protein sequence ID" value="TKK85659.1"/>
    <property type="molecule type" value="Genomic_DNA"/>
</dbReference>
<gene>
    <name evidence="21" type="ORF">FDA94_25050</name>
</gene>
<comment type="subcellular location">
    <subcellularLocation>
        <location evidence="3">Cytoplasm</location>
    </subcellularLocation>
</comment>
<protein>
    <recommendedName>
        <fullName evidence="5">Oxygen sensor histidine kinase NreB</fullName>
        <ecNumber evidence="4">2.7.13.3</ecNumber>
    </recommendedName>
    <alternativeName>
        <fullName evidence="18">Nitrogen regulation protein B</fullName>
    </alternativeName>
</protein>
<dbReference type="GO" id="GO:0005737">
    <property type="term" value="C:cytoplasm"/>
    <property type="evidence" value="ECO:0007669"/>
    <property type="project" value="UniProtKB-SubCell"/>
</dbReference>
<keyword evidence="9" id="KW-0808">Transferase</keyword>
<evidence type="ECO:0000256" key="11">
    <source>
        <dbReference type="ARBA" id="ARBA00022741"/>
    </source>
</evidence>
<keyword evidence="19" id="KW-0812">Transmembrane</keyword>
<evidence type="ECO:0000256" key="6">
    <source>
        <dbReference type="ARBA" id="ARBA00022485"/>
    </source>
</evidence>
<evidence type="ECO:0000256" key="7">
    <source>
        <dbReference type="ARBA" id="ARBA00022490"/>
    </source>
</evidence>
<dbReference type="GO" id="GO:0046983">
    <property type="term" value="F:protein dimerization activity"/>
    <property type="evidence" value="ECO:0007669"/>
    <property type="project" value="InterPro"/>
</dbReference>
<evidence type="ECO:0000256" key="18">
    <source>
        <dbReference type="ARBA" id="ARBA00030800"/>
    </source>
</evidence>
<name>A0A4U3MBE9_9ACTN</name>
<dbReference type="GO" id="GO:0005524">
    <property type="term" value="F:ATP binding"/>
    <property type="evidence" value="ECO:0007669"/>
    <property type="project" value="UniProtKB-KW"/>
</dbReference>
<keyword evidence="13" id="KW-0067">ATP-binding</keyword>
<dbReference type="SMART" id="SM00387">
    <property type="entry name" value="HATPase_c"/>
    <property type="match status" value="1"/>
</dbReference>
<comment type="function">
    <text evidence="17">Member of the two-component regulatory system NreB/NreC involved in the control of dissimilatory nitrate/nitrite reduction in response to oxygen. NreB functions as a direct oxygen sensor histidine kinase which is autophosphorylated, in the absence of oxygen, probably at the conserved histidine residue, and transfers its phosphate group probably to a conserved aspartate residue of NreC. NreB/NreC activates the expression of the nitrate (narGHJI) and nitrite (nir) reductase operons, as well as the putative nitrate transporter gene narT.</text>
</comment>
<evidence type="ECO:0000256" key="13">
    <source>
        <dbReference type="ARBA" id="ARBA00022840"/>
    </source>
</evidence>
<dbReference type="CDD" id="cd16917">
    <property type="entry name" value="HATPase_UhpB-NarQ-NarX-like"/>
    <property type="match status" value="1"/>
</dbReference>
<evidence type="ECO:0000256" key="17">
    <source>
        <dbReference type="ARBA" id="ARBA00024827"/>
    </source>
</evidence>
<keyword evidence="19" id="KW-0472">Membrane</keyword>
<proteinExistence type="predicted"/>
<feature type="transmembrane region" description="Helical" evidence="19">
    <location>
        <begin position="48"/>
        <end position="66"/>
    </location>
</feature>
<dbReference type="InterPro" id="IPR004358">
    <property type="entry name" value="Sig_transdc_His_kin-like_C"/>
</dbReference>
<keyword evidence="16" id="KW-0411">Iron-sulfur</keyword>
<keyword evidence="14" id="KW-0408">Iron</keyword>
<evidence type="ECO:0000256" key="19">
    <source>
        <dbReference type="SAM" id="Phobius"/>
    </source>
</evidence>
<dbReference type="PROSITE" id="PS50109">
    <property type="entry name" value="HIS_KIN"/>
    <property type="match status" value="1"/>
</dbReference>
<dbReference type="AlphaFoldDB" id="A0A4U3MBE9"/>
<dbReference type="Pfam" id="PF02518">
    <property type="entry name" value="HATPase_c"/>
    <property type="match status" value="1"/>
</dbReference>
<sequence>MNSRNRRILGDSGFAVAGLILLFVAGALAVEPLLRERNVAGFVERFDAFRAVTAVAFGVPGAFVVTRRPELRVGWLLLAVGFAQGFSLAIGAYGLVGINDRALPFDDELMWVSNWLWVPPYLAVPTLFPLFLPDGRLPSRRWWPVAALAVAAMVTGAAGWALAPAEDVDVPHLFPPGYTGVVPPFQQFAPPLQTAGQILGLAAAVAAIGSLGRRYRRASGEVRRQVQWVLAGGLLTLAVVAAAAPPVLDSPELIVLAPIPLPVALAVAVLRHRLWDIDLLLVRTLTVAALVVTLVVVYAAGALLLGNLSPLALAVAAVLAHPAYTRIHRRANQVVFGERDDPVAALRRLGDRLAGAGHPSELLEQVTESLGRALRVRYVAVEEDGVVVAAWGEPGGPLERVPLRHRGAETGTLVVGEPLRRRDRTVLTELAPHIAVTVRAHRLAADLERSHRRLLAAREEERARLMHELHDGVGPTLAALAFQADRARRRAPEAAELLAGLATQIRATVVNVRAIVNDLRPPPLDDLGLTGALEELAGNFTGGLAVVVRTAGALPVMPAPVELAAYRIAAEAMNNAARHSGASCCAIDLDVCDGGLRLRIDDDGSGLPEPVRPGVGLSSMRRRATDLGGTFDLVTEPGGGTSVRVVLPLEEPWGKP</sequence>
<evidence type="ECO:0000256" key="16">
    <source>
        <dbReference type="ARBA" id="ARBA00023014"/>
    </source>
</evidence>
<dbReference type="PRINTS" id="PR00344">
    <property type="entry name" value="BCTRLSENSOR"/>
</dbReference>
<evidence type="ECO:0000256" key="4">
    <source>
        <dbReference type="ARBA" id="ARBA00012438"/>
    </source>
</evidence>
<evidence type="ECO:0000256" key="1">
    <source>
        <dbReference type="ARBA" id="ARBA00000085"/>
    </source>
</evidence>
<evidence type="ECO:0000256" key="10">
    <source>
        <dbReference type="ARBA" id="ARBA00022723"/>
    </source>
</evidence>
<feature type="transmembrane region" description="Helical" evidence="19">
    <location>
        <begin position="277"/>
        <end position="298"/>
    </location>
</feature>
<dbReference type="PANTHER" id="PTHR24421:SF10">
    <property type="entry name" value="NITRATE_NITRITE SENSOR PROTEIN NARQ"/>
    <property type="match status" value="1"/>
</dbReference>
<dbReference type="EC" id="2.7.13.3" evidence="4"/>
<feature type="transmembrane region" description="Helical" evidence="19">
    <location>
        <begin position="253"/>
        <end position="270"/>
    </location>
</feature>
<comment type="caution">
    <text evidence="21">The sequence shown here is derived from an EMBL/GenBank/DDBJ whole genome shotgun (WGS) entry which is preliminary data.</text>
</comment>
<feature type="transmembrane region" description="Helical" evidence="19">
    <location>
        <begin position="198"/>
        <end position="216"/>
    </location>
</feature>
<dbReference type="GO" id="GO:0000155">
    <property type="term" value="F:phosphorelay sensor kinase activity"/>
    <property type="evidence" value="ECO:0007669"/>
    <property type="project" value="InterPro"/>
</dbReference>
<keyword evidence="6" id="KW-0004">4Fe-4S</keyword>
<keyword evidence="8" id="KW-0597">Phosphoprotein</keyword>
<evidence type="ECO:0000256" key="8">
    <source>
        <dbReference type="ARBA" id="ARBA00022553"/>
    </source>
</evidence>
<feature type="transmembrane region" description="Helical" evidence="19">
    <location>
        <begin position="228"/>
        <end position="247"/>
    </location>
</feature>
<dbReference type="Gene3D" id="3.30.565.10">
    <property type="entry name" value="Histidine kinase-like ATPase, C-terminal domain"/>
    <property type="match status" value="1"/>
</dbReference>
<dbReference type="InterPro" id="IPR005467">
    <property type="entry name" value="His_kinase_dom"/>
</dbReference>
<dbReference type="GO" id="GO:0051539">
    <property type="term" value="F:4 iron, 4 sulfur cluster binding"/>
    <property type="evidence" value="ECO:0007669"/>
    <property type="project" value="UniProtKB-KW"/>
</dbReference>
<keyword evidence="12 21" id="KW-0418">Kinase</keyword>
<keyword evidence="19" id="KW-1133">Transmembrane helix</keyword>
<dbReference type="Proteomes" id="UP000308705">
    <property type="component" value="Unassembled WGS sequence"/>
</dbReference>
<keyword evidence="10" id="KW-0479">Metal-binding</keyword>
<evidence type="ECO:0000256" key="14">
    <source>
        <dbReference type="ARBA" id="ARBA00023004"/>
    </source>
</evidence>
<evidence type="ECO:0000256" key="15">
    <source>
        <dbReference type="ARBA" id="ARBA00023012"/>
    </source>
</evidence>
<dbReference type="PANTHER" id="PTHR24421">
    <property type="entry name" value="NITRATE/NITRITE SENSOR PROTEIN NARX-RELATED"/>
    <property type="match status" value="1"/>
</dbReference>
<evidence type="ECO:0000313" key="22">
    <source>
        <dbReference type="Proteomes" id="UP000308705"/>
    </source>
</evidence>
<keyword evidence="11" id="KW-0547">Nucleotide-binding</keyword>
<comment type="catalytic activity">
    <reaction evidence="1">
        <text>ATP + protein L-histidine = ADP + protein N-phospho-L-histidine.</text>
        <dbReference type="EC" id="2.7.13.3"/>
    </reaction>
</comment>
<comment type="cofactor">
    <cofactor evidence="2">
        <name>[4Fe-4S] cluster</name>
        <dbReference type="ChEBI" id="CHEBI:49883"/>
    </cofactor>
</comment>
<dbReference type="Gene3D" id="1.20.5.1930">
    <property type="match status" value="1"/>
</dbReference>
<dbReference type="InterPro" id="IPR003594">
    <property type="entry name" value="HATPase_dom"/>
</dbReference>
<dbReference type="GO" id="GO:0016020">
    <property type="term" value="C:membrane"/>
    <property type="evidence" value="ECO:0007669"/>
    <property type="project" value="InterPro"/>
</dbReference>
<evidence type="ECO:0000256" key="12">
    <source>
        <dbReference type="ARBA" id="ARBA00022777"/>
    </source>
</evidence>
<evidence type="ECO:0000259" key="20">
    <source>
        <dbReference type="PROSITE" id="PS50109"/>
    </source>
</evidence>
<dbReference type="SUPFAM" id="SSF55874">
    <property type="entry name" value="ATPase domain of HSP90 chaperone/DNA topoisomerase II/histidine kinase"/>
    <property type="match status" value="1"/>
</dbReference>
<dbReference type="InterPro" id="IPR011712">
    <property type="entry name" value="Sig_transdc_His_kin_sub3_dim/P"/>
</dbReference>
<dbReference type="OrthoDB" id="227596at2"/>
<accession>A0A4U3MBE9</accession>
<dbReference type="InterPro" id="IPR036890">
    <property type="entry name" value="HATPase_C_sf"/>
</dbReference>
<keyword evidence="22" id="KW-1185">Reference proteome</keyword>
<evidence type="ECO:0000256" key="2">
    <source>
        <dbReference type="ARBA" id="ARBA00001966"/>
    </source>
</evidence>
<feature type="transmembrane region" description="Helical" evidence="19">
    <location>
        <begin position="115"/>
        <end position="133"/>
    </location>
</feature>
<reference evidence="21 22" key="1">
    <citation type="submission" date="2019-04" db="EMBL/GenBank/DDBJ databases">
        <title>Herbidospora sp. NEAU-GS14.nov., a novel actinomycete isolated from soil.</title>
        <authorList>
            <person name="Han L."/>
        </authorList>
    </citation>
    <scope>NUCLEOTIDE SEQUENCE [LARGE SCALE GENOMIC DNA]</scope>
    <source>
        <strain evidence="21 22">NEAU-GS14</strain>
    </source>
</reference>
<feature type="transmembrane region" description="Helical" evidence="19">
    <location>
        <begin position="73"/>
        <end position="95"/>
    </location>
</feature>
<dbReference type="GO" id="GO:0046872">
    <property type="term" value="F:metal ion binding"/>
    <property type="evidence" value="ECO:0007669"/>
    <property type="project" value="UniProtKB-KW"/>
</dbReference>
<feature type="domain" description="Histidine kinase" evidence="20">
    <location>
        <begin position="567"/>
        <end position="651"/>
    </location>
</feature>
<evidence type="ECO:0000256" key="3">
    <source>
        <dbReference type="ARBA" id="ARBA00004496"/>
    </source>
</evidence>
<evidence type="ECO:0000313" key="21">
    <source>
        <dbReference type="EMBL" id="TKK85659.1"/>
    </source>
</evidence>
<evidence type="ECO:0000256" key="9">
    <source>
        <dbReference type="ARBA" id="ARBA00022679"/>
    </source>
</evidence>